<sequence>MVGLRHLPSSMRFALGSATLRRRRNPSVDLQIILVILGTAGVVSAALSALKGVLDQVPDVIRSWRRVVAEARRTRADDGGDGTR</sequence>
<keyword evidence="1" id="KW-0812">Transmembrane</keyword>
<dbReference type="EMBL" id="BNBF01000010">
    <property type="protein sequence ID" value="GHG53621.1"/>
    <property type="molecule type" value="Genomic_DNA"/>
</dbReference>
<dbReference type="AlphaFoldDB" id="A0A919C6Y0"/>
<protein>
    <submittedName>
        <fullName evidence="2">Uncharacterized protein</fullName>
    </submittedName>
</protein>
<organism evidence="2 3">
    <name type="scientific">Streptomyces capoamus</name>
    <dbReference type="NCBI Taxonomy" id="68183"/>
    <lineage>
        <taxon>Bacteria</taxon>
        <taxon>Bacillati</taxon>
        <taxon>Actinomycetota</taxon>
        <taxon>Actinomycetes</taxon>
        <taxon>Kitasatosporales</taxon>
        <taxon>Streptomycetaceae</taxon>
        <taxon>Streptomyces</taxon>
    </lineage>
</organism>
<evidence type="ECO:0000313" key="2">
    <source>
        <dbReference type="EMBL" id="GHG53621.1"/>
    </source>
</evidence>
<keyword evidence="1" id="KW-1133">Transmembrane helix</keyword>
<reference evidence="3" key="1">
    <citation type="journal article" date="2019" name="Int. J. Syst. Evol. Microbiol.">
        <title>The Global Catalogue of Microorganisms (GCM) 10K type strain sequencing project: providing services to taxonomists for standard genome sequencing and annotation.</title>
        <authorList>
            <consortium name="The Broad Institute Genomics Platform"/>
            <consortium name="The Broad Institute Genome Sequencing Center for Infectious Disease"/>
            <person name="Wu L."/>
            <person name="Ma J."/>
        </authorList>
    </citation>
    <scope>NUCLEOTIDE SEQUENCE [LARGE SCALE GENOMIC DNA]</scope>
    <source>
        <strain evidence="3">JCM 4253</strain>
    </source>
</reference>
<gene>
    <name evidence="2" type="ORF">GCM10018980_37770</name>
</gene>
<evidence type="ECO:0000313" key="3">
    <source>
        <dbReference type="Proteomes" id="UP000619355"/>
    </source>
</evidence>
<proteinExistence type="predicted"/>
<dbReference type="Proteomes" id="UP000619355">
    <property type="component" value="Unassembled WGS sequence"/>
</dbReference>
<accession>A0A919C6Y0</accession>
<comment type="caution">
    <text evidence="2">The sequence shown here is derived from an EMBL/GenBank/DDBJ whole genome shotgun (WGS) entry which is preliminary data.</text>
</comment>
<evidence type="ECO:0000256" key="1">
    <source>
        <dbReference type="SAM" id="Phobius"/>
    </source>
</evidence>
<feature type="transmembrane region" description="Helical" evidence="1">
    <location>
        <begin position="30"/>
        <end position="50"/>
    </location>
</feature>
<keyword evidence="3" id="KW-1185">Reference proteome</keyword>
<keyword evidence="1" id="KW-0472">Membrane</keyword>
<name>A0A919C6Y0_9ACTN</name>